<dbReference type="Gene3D" id="1.10.260.40">
    <property type="entry name" value="lambda repressor-like DNA-binding domains"/>
    <property type="match status" value="1"/>
</dbReference>
<dbReference type="PATRIC" id="fig|1280.3385.peg.2005"/>
<dbReference type="EMBL" id="AB983235">
    <property type="protein sequence ID" value="BAQ35605.1"/>
    <property type="molecule type" value="Genomic_DNA"/>
</dbReference>
<evidence type="ECO:0000313" key="2">
    <source>
        <dbReference type="EMBL" id="BAQ35605.1"/>
    </source>
</evidence>
<reference evidence="2" key="1">
    <citation type="submission" date="2014-08" db="EMBL/GenBank/DDBJ databases">
        <title>Comparative genomics of MRSA.</title>
        <authorList>
            <person name="Yamamoto T."/>
        </authorList>
    </citation>
    <scope>NUCLEOTIDE SEQUENCE</scope>
    <source>
        <strain evidence="2">OC3</strain>
    </source>
</reference>
<evidence type="ECO:0000259" key="1">
    <source>
        <dbReference type="PROSITE" id="PS50943"/>
    </source>
</evidence>
<dbReference type="InterPro" id="IPR001387">
    <property type="entry name" value="Cro/C1-type_HTH"/>
</dbReference>
<proteinExistence type="predicted"/>
<feature type="domain" description="HTH cro/C1-type" evidence="1">
    <location>
        <begin position="11"/>
        <end position="65"/>
    </location>
</feature>
<dbReference type="EMBL" id="JAANDN010000058">
    <property type="protein sequence ID" value="NUY68116.1"/>
    <property type="molecule type" value="Genomic_DNA"/>
</dbReference>
<evidence type="ECO:0000313" key="4">
    <source>
        <dbReference type="Proteomes" id="UP000561555"/>
    </source>
</evidence>
<evidence type="ECO:0000313" key="3">
    <source>
        <dbReference type="EMBL" id="NUY68116.1"/>
    </source>
</evidence>
<dbReference type="CDD" id="cd00093">
    <property type="entry name" value="HTH_XRE"/>
    <property type="match status" value="1"/>
</dbReference>
<dbReference type="Proteomes" id="UP000561555">
    <property type="component" value="Unassembled WGS sequence"/>
</dbReference>
<dbReference type="InterPro" id="IPR010982">
    <property type="entry name" value="Lambda_DNA-bd_dom_sf"/>
</dbReference>
<sequence length="109" mass="12730">MRNNDEIITIIKTSMKEQNLSLSELARRVGVAKSAVSRYLNLTREFPLNRAEDFAKALSISTEYLLGFEKSEQKQEEPQHRAAHLEGELTDDEWQRVLDYADYIRSKRK</sequence>
<protein>
    <submittedName>
        <fullName evidence="2">Cro/CI family transcriptional regulator</fullName>
    </submittedName>
    <submittedName>
        <fullName evidence="3">Helix-turn-helix transcriptional regulator</fullName>
    </submittedName>
</protein>
<organism evidence="2">
    <name type="scientific">Staphylococcus aureus</name>
    <dbReference type="NCBI Taxonomy" id="1280"/>
    <lineage>
        <taxon>Bacteria</taxon>
        <taxon>Bacillati</taxon>
        <taxon>Bacillota</taxon>
        <taxon>Bacilli</taxon>
        <taxon>Bacillales</taxon>
        <taxon>Staphylococcaceae</taxon>
        <taxon>Staphylococcus</taxon>
    </lineage>
</organism>
<accession>A0A0C6EXH0</accession>
<dbReference type="AlphaFoldDB" id="A0A0C6EXH0"/>
<dbReference type="SUPFAM" id="SSF47413">
    <property type="entry name" value="lambda repressor-like DNA-binding domains"/>
    <property type="match status" value="1"/>
</dbReference>
<dbReference type="GO" id="GO:0003677">
    <property type="term" value="F:DNA binding"/>
    <property type="evidence" value="ECO:0007669"/>
    <property type="project" value="InterPro"/>
</dbReference>
<reference evidence="3 4" key="2">
    <citation type="journal article" date="2020" name="J. Antimicrob. Chemother.">
        <title>Detection of heterogeneous vancomycin intermediate resistance in MRSA isolates from Latin America.</title>
        <authorList>
            <person name="Castro B.E."/>
            <person name="Berrio M."/>
            <person name="Vargas M.L."/>
            <person name="Carvajal L.P."/>
            <person name="Millan L.V."/>
            <person name="Rios R."/>
            <person name="Hernandez A.K."/>
            <person name="Rincon S."/>
            <person name="Cubides P."/>
            <person name="Forero E."/>
            <person name="Dinh A."/>
            <person name="Seas C."/>
            <person name="Munita J.M."/>
            <person name="Arias C.A."/>
            <person name="Reyes J."/>
            <person name="Diaz L."/>
        </authorList>
    </citation>
    <scope>NUCLEOTIDE SEQUENCE [LARGE SCALE GENOMIC DNA]</scope>
    <source>
        <strain evidence="3 4">UP89</strain>
    </source>
</reference>
<dbReference type="SMART" id="SM00530">
    <property type="entry name" value="HTH_XRE"/>
    <property type="match status" value="1"/>
</dbReference>
<gene>
    <name evidence="3" type="ORF">GQX52_05585</name>
</gene>
<dbReference type="PROSITE" id="PS50943">
    <property type="entry name" value="HTH_CROC1"/>
    <property type="match status" value="1"/>
</dbReference>
<name>A0A0C6EXH0_STAAU</name>
<dbReference type="Pfam" id="PF01381">
    <property type="entry name" value="HTH_3"/>
    <property type="match status" value="1"/>
</dbReference>
<dbReference type="RefSeq" id="WP_001573842.1">
    <property type="nucleotide sequence ID" value="NZ_AP024742.1"/>
</dbReference>